<dbReference type="GO" id="GO:0000155">
    <property type="term" value="F:phosphorelay sensor kinase activity"/>
    <property type="evidence" value="ECO:0007669"/>
    <property type="project" value="InterPro"/>
</dbReference>
<dbReference type="InterPro" id="IPR005467">
    <property type="entry name" value="His_kinase_dom"/>
</dbReference>
<dbReference type="GO" id="GO:0004721">
    <property type="term" value="F:phosphoprotein phosphatase activity"/>
    <property type="evidence" value="ECO:0007669"/>
    <property type="project" value="TreeGrafter"/>
</dbReference>
<proteinExistence type="predicted"/>
<dbReference type="Gene3D" id="3.30.565.10">
    <property type="entry name" value="Histidine kinase-like ATPase, C-terminal domain"/>
    <property type="match status" value="1"/>
</dbReference>
<dbReference type="InterPro" id="IPR050351">
    <property type="entry name" value="BphY/WalK/GraS-like"/>
</dbReference>
<evidence type="ECO:0000256" key="12">
    <source>
        <dbReference type="ARBA" id="ARBA00023136"/>
    </source>
</evidence>
<keyword evidence="13" id="KW-0812">Transmembrane</keyword>
<feature type="transmembrane region" description="Helical" evidence="13">
    <location>
        <begin position="173"/>
        <end position="195"/>
    </location>
</feature>
<evidence type="ECO:0000256" key="4">
    <source>
        <dbReference type="ARBA" id="ARBA00012438"/>
    </source>
</evidence>
<dbReference type="PANTHER" id="PTHR45453:SF1">
    <property type="entry name" value="PHOSPHATE REGULON SENSOR PROTEIN PHOR"/>
    <property type="match status" value="1"/>
</dbReference>
<evidence type="ECO:0000313" key="16">
    <source>
        <dbReference type="EMBL" id="TVY01008.1"/>
    </source>
</evidence>
<dbReference type="RefSeq" id="WP_144854583.1">
    <property type="nucleotide sequence ID" value="NZ_VNJI01000073.1"/>
</dbReference>
<dbReference type="SMART" id="SM00304">
    <property type="entry name" value="HAMP"/>
    <property type="match status" value="1"/>
</dbReference>
<dbReference type="Pfam" id="PF00672">
    <property type="entry name" value="HAMP"/>
    <property type="match status" value="1"/>
</dbReference>
<dbReference type="PROSITE" id="PS50885">
    <property type="entry name" value="HAMP"/>
    <property type="match status" value="1"/>
</dbReference>
<dbReference type="Pfam" id="PF02518">
    <property type="entry name" value="HATPase_c"/>
    <property type="match status" value="1"/>
</dbReference>
<dbReference type="GO" id="GO:0016036">
    <property type="term" value="P:cellular response to phosphate starvation"/>
    <property type="evidence" value="ECO:0007669"/>
    <property type="project" value="TreeGrafter"/>
</dbReference>
<evidence type="ECO:0000256" key="10">
    <source>
        <dbReference type="ARBA" id="ARBA00022840"/>
    </source>
</evidence>
<dbReference type="GO" id="GO:0005524">
    <property type="term" value="F:ATP binding"/>
    <property type="evidence" value="ECO:0007669"/>
    <property type="project" value="UniProtKB-KW"/>
</dbReference>
<keyword evidence="6" id="KW-0597">Phosphoprotein</keyword>
<dbReference type="FunFam" id="1.10.287.130:FF:000001">
    <property type="entry name" value="Two-component sensor histidine kinase"/>
    <property type="match status" value="1"/>
</dbReference>
<evidence type="ECO:0000256" key="2">
    <source>
        <dbReference type="ARBA" id="ARBA00004314"/>
    </source>
</evidence>
<keyword evidence="11" id="KW-0902">Two-component regulatory system</keyword>
<keyword evidence="9 16" id="KW-0418">Kinase</keyword>
<dbReference type="Gene3D" id="1.10.287.130">
    <property type="match status" value="1"/>
</dbReference>
<dbReference type="EC" id="2.7.13.3" evidence="4"/>
<dbReference type="PRINTS" id="PR00344">
    <property type="entry name" value="BCTRLSENSOR"/>
</dbReference>
<dbReference type="InterPro" id="IPR036097">
    <property type="entry name" value="HisK_dim/P_sf"/>
</dbReference>
<dbReference type="InterPro" id="IPR003661">
    <property type="entry name" value="HisK_dim/P_dom"/>
</dbReference>
<organism evidence="16 17">
    <name type="scientific">Paenibacillus cremeus</name>
    <dbReference type="NCBI Taxonomy" id="2163881"/>
    <lineage>
        <taxon>Bacteria</taxon>
        <taxon>Bacillati</taxon>
        <taxon>Bacillota</taxon>
        <taxon>Bacilli</taxon>
        <taxon>Bacillales</taxon>
        <taxon>Paenibacillaceae</taxon>
        <taxon>Paenibacillus</taxon>
    </lineage>
</organism>
<comment type="caution">
    <text evidence="16">The sequence shown here is derived from an EMBL/GenBank/DDBJ whole genome shotgun (WGS) entry which is preliminary data.</text>
</comment>
<evidence type="ECO:0000256" key="3">
    <source>
        <dbReference type="ARBA" id="ARBA00004651"/>
    </source>
</evidence>
<evidence type="ECO:0000256" key="7">
    <source>
        <dbReference type="ARBA" id="ARBA00022679"/>
    </source>
</evidence>
<dbReference type="CDD" id="cd00082">
    <property type="entry name" value="HisKA"/>
    <property type="match status" value="1"/>
</dbReference>
<reference evidence="16 17" key="1">
    <citation type="submission" date="2019-07" db="EMBL/GenBank/DDBJ databases">
        <authorList>
            <person name="Kim J."/>
        </authorList>
    </citation>
    <scope>NUCLEOTIDE SEQUENCE [LARGE SCALE GENOMIC DNA]</scope>
    <source>
        <strain evidence="16 17">JC52</strain>
    </source>
</reference>
<evidence type="ECO:0000256" key="9">
    <source>
        <dbReference type="ARBA" id="ARBA00022777"/>
    </source>
</evidence>
<dbReference type="SUPFAM" id="SSF158472">
    <property type="entry name" value="HAMP domain-like"/>
    <property type="match status" value="1"/>
</dbReference>
<evidence type="ECO:0000256" key="11">
    <source>
        <dbReference type="ARBA" id="ARBA00023012"/>
    </source>
</evidence>
<evidence type="ECO:0000259" key="14">
    <source>
        <dbReference type="PROSITE" id="PS50109"/>
    </source>
</evidence>
<dbReference type="CDD" id="cd06225">
    <property type="entry name" value="HAMP"/>
    <property type="match status" value="1"/>
</dbReference>
<dbReference type="Gene3D" id="6.10.340.10">
    <property type="match status" value="1"/>
</dbReference>
<dbReference type="SUPFAM" id="SSF55874">
    <property type="entry name" value="ATPase domain of HSP90 chaperone/DNA topoisomerase II/histidine kinase"/>
    <property type="match status" value="1"/>
</dbReference>
<evidence type="ECO:0000256" key="5">
    <source>
        <dbReference type="ARBA" id="ARBA00022475"/>
    </source>
</evidence>
<evidence type="ECO:0000256" key="13">
    <source>
        <dbReference type="SAM" id="Phobius"/>
    </source>
</evidence>
<feature type="transmembrane region" description="Helical" evidence="13">
    <location>
        <begin position="141"/>
        <end position="161"/>
    </location>
</feature>
<feature type="transmembrane region" description="Helical" evidence="13">
    <location>
        <begin position="12"/>
        <end position="35"/>
    </location>
</feature>
<name>A0A559JMB6_9BACL</name>
<dbReference type="InterPro" id="IPR003660">
    <property type="entry name" value="HAMP_dom"/>
</dbReference>
<protein>
    <recommendedName>
        <fullName evidence="4">histidine kinase</fullName>
        <ecNumber evidence="4">2.7.13.3</ecNumber>
    </recommendedName>
</protein>
<dbReference type="AlphaFoldDB" id="A0A559JMB6"/>
<dbReference type="OrthoDB" id="9813151at2"/>
<keyword evidence="10" id="KW-0067">ATP-binding</keyword>
<evidence type="ECO:0000256" key="8">
    <source>
        <dbReference type="ARBA" id="ARBA00022741"/>
    </source>
</evidence>
<dbReference type="Pfam" id="PF00512">
    <property type="entry name" value="HisKA"/>
    <property type="match status" value="1"/>
</dbReference>
<comment type="catalytic activity">
    <reaction evidence="1">
        <text>ATP + protein L-histidine = ADP + protein N-phospho-L-histidine.</text>
        <dbReference type="EC" id="2.7.13.3"/>
    </reaction>
</comment>
<keyword evidence="13" id="KW-1133">Transmembrane helix</keyword>
<feature type="domain" description="Histidine kinase" evidence="14">
    <location>
        <begin position="257"/>
        <end position="477"/>
    </location>
</feature>
<dbReference type="EMBL" id="VNJI01000073">
    <property type="protein sequence ID" value="TVY01008.1"/>
    <property type="molecule type" value="Genomic_DNA"/>
</dbReference>
<dbReference type="InterPro" id="IPR036890">
    <property type="entry name" value="HATPase_C_sf"/>
</dbReference>
<dbReference type="GO" id="GO:0045121">
    <property type="term" value="C:membrane raft"/>
    <property type="evidence" value="ECO:0007669"/>
    <property type="project" value="UniProtKB-SubCell"/>
</dbReference>
<gene>
    <name evidence="16" type="ORF">FPZ49_32980</name>
</gene>
<feature type="domain" description="HAMP" evidence="15">
    <location>
        <begin position="197"/>
        <end position="249"/>
    </location>
</feature>
<keyword evidence="7" id="KW-0808">Transferase</keyword>
<dbReference type="SMART" id="SM00388">
    <property type="entry name" value="HisKA"/>
    <property type="match status" value="1"/>
</dbReference>
<dbReference type="PROSITE" id="PS50109">
    <property type="entry name" value="HIS_KIN"/>
    <property type="match status" value="1"/>
</dbReference>
<evidence type="ECO:0000256" key="6">
    <source>
        <dbReference type="ARBA" id="ARBA00022553"/>
    </source>
</evidence>
<evidence type="ECO:0000259" key="15">
    <source>
        <dbReference type="PROSITE" id="PS50885"/>
    </source>
</evidence>
<dbReference type="FunFam" id="3.30.565.10:FF:000023">
    <property type="entry name" value="PAS domain-containing sensor histidine kinase"/>
    <property type="match status" value="1"/>
</dbReference>
<evidence type="ECO:0000313" key="17">
    <source>
        <dbReference type="Proteomes" id="UP000317036"/>
    </source>
</evidence>
<keyword evidence="8" id="KW-0547">Nucleotide-binding</keyword>
<dbReference type="PANTHER" id="PTHR45453">
    <property type="entry name" value="PHOSPHATE REGULON SENSOR PROTEIN PHOR"/>
    <property type="match status" value="1"/>
</dbReference>
<accession>A0A559JMB6</accession>
<keyword evidence="12 13" id="KW-0472">Membrane</keyword>
<keyword evidence="17" id="KW-1185">Reference proteome</keyword>
<comment type="subcellular location">
    <subcellularLocation>
        <location evidence="3">Cell membrane</location>
        <topology evidence="3">Multi-pass membrane protein</topology>
    </subcellularLocation>
    <subcellularLocation>
        <location evidence="2">Membrane raft</location>
        <topology evidence="2">Multi-pass membrane protein</topology>
    </subcellularLocation>
</comment>
<keyword evidence="5" id="KW-1003">Cell membrane</keyword>
<dbReference type="SMART" id="SM00387">
    <property type="entry name" value="HATPase_c"/>
    <property type="match status" value="1"/>
</dbReference>
<sequence>MVKKWLSSLYIQIFLSFLATCILFFVGLAVFWNYYFTDFFYKDKKELLSSRSSEVIKLLPSYQEGTISTRELRFGIRIIARSMNGMVWLVDSKGVILNGSSDREGATIPKAVDPLFIDGLKGNSGFVAGQYKLDESAKEGLLTYYTAATMNGAPIVVMMHVPAFEISQAITAVRWNIVVPLLFSLIAVGFILFSVSRKLAGPLQRMNKAALEVAAGDFSTRVPVTGGVEVGELARSFNFMVDQLEQWENTRQEFLANVSHELRSPLTSLRGLILAMNDRVIPEDKYSHYLKICDHEVQRLQRLVSDLLDLASIQNGVDVFRIRPLVLQEKIAESMDIIRTPATEKHIHLQVILPDAARLPIVCELDPDRFSQILLNLLYNAIRFTPAYGTITVMLTEDEEQAKLTISDTGIGMNEEDLHRIWDRFYKAEHSRTHVSDGTGLGLTIVKHLVERMKGVITVESEQGKGTEFVVSFPKLDY</sequence>
<dbReference type="InterPro" id="IPR003594">
    <property type="entry name" value="HATPase_dom"/>
</dbReference>
<dbReference type="Proteomes" id="UP000317036">
    <property type="component" value="Unassembled WGS sequence"/>
</dbReference>
<dbReference type="SUPFAM" id="SSF47384">
    <property type="entry name" value="Homodimeric domain of signal transducing histidine kinase"/>
    <property type="match status" value="1"/>
</dbReference>
<dbReference type="GO" id="GO:0005886">
    <property type="term" value="C:plasma membrane"/>
    <property type="evidence" value="ECO:0007669"/>
    <property type="project" value="UniProtKB-SubCell"/>
</dbReference>
<dbReference type="InterPro" id="IPR004358">
    <property type="entry name" value="Sig_transdc_His_kin-like_C"/>
</dbReference>
<evidence type="ECO:0000256" key="1">
    <source>
        <dbReference type="ARBA" id="ARBA00000085"/>
    </source>
</evidence>